<evidence type="ECO:0008006" key="4">
    <source>
        <dbReference type="Google" id="ProtNLM"/>
    </source>
</evidence>
<keyword evidence="2" id="KW-1133">Transmembrane helix</keyword>
<dbReference type="InterPro" id="IPR029045">
    <property type="entry name" value="ClpP/crotonase-like_dom_sf"/>
</dbReference>
<evidence type="ECO:0000313" key="3">
    <source>
        <dbReference type="EMBL" id="CDZ98146.1"/>
    </source>
</evidence>
<keyword evidence="2" id="KW-0472">Membrane</keyword>
<feature type="region of interest" description="Disordered" evidence="1">
    <location>
        <begin position="743"/>
        <end position="769"/>
    </location>
</feature>
<dbReference type="Gene3D" id="3.90.226.10">
    <property type="entry name" value="2-enoyl-CoA Hydratase, Chain A, domain 1"/>
    <property type="match status" value="1"/>
</dbReference>
<sequence length="797" mass="87635">MYRLHLTENAKTMCSSGLRDHNLLTISLIIIANIESCSTTIIYFARIFSIWETVSRTSCVLYPPSSNGGPSLEELDSSLGLQSRQTSTDPCTALAVAKGKLYNVADARACLKSVPFNETIRTNILSVVNKVYDLDLFEYEQISQPLPLNQSTNVRTELDRISKATYSSDYDFNKDLYDMFRTLNDGHHYWSSCYSTAFVTFIPFPLVALSSAYGAKDVKIYVAPDSQYIGSQYNRYFLGLQSSYERLGINVTELAGAEVEMIDGVEPWTFIDKITNNESGSYQDQQIRRNAALASYTLIGSTWTRDLGDIAQQRLPERDNITLQIATATGSKQVVLPYFSRSTSEQAYSSTATFFANNCLAEGSSSGSNSTGLNTETTIIRHPLALFPELDLAESKQVEKRQLTTSACSTAPVPYLPMRLDPSESAQYLGGRNVQFFLLPSAETGGTKVGVIFLATFDPDSGCTQQFITDTDEGFQNFTINGVSKVIIDTTGNGGGSVALNIIWQSLFSGSSYTKYLNFQSVFRYAPLAEKFVNYHIRYPTIDPGYYAPTSFRKDSGSSFISTESFFTEKRSLTANGHTFQTSELIRDTLPSTSYLWTSSNPIYAPEDVIVYGDGTCGSACASFTSFITYYNNYTTVVSTGRPNEPIEFQSFEAGQAASSTAVFSEMRLTGLDGDEDAPPSLLVQGSVGIALRGHVSPSDPNKFMQYISRPADFRFTLTEEGYLNPLKTHIYLANQVWPNSTTSSGSTPGLQAGNTTESSSGSTNEGSPKSKVRQVVRFGWISMTVGVIVSGMDFLF</sequence>
<name>A0A0F7SGT5_PHARH</name>
<reference evidence="3" key="1">
    <citation type="submission" date="2014-08" db="EMBL/GenBank/DDBJ databases">
        <authorList>
            <person name="Sharma Rahul"/>
            <person name="Thines Marco"/>
        </authorList>
    </citation>
    <scope>NUCLEOTIDE SEQUENCE</scope>
</reference>
<accession>A0A0F7SGT5</accession>
<feature type="compositionally biased region" description="Low complexity" evidence="1">
    <location>
        <begin position="743"/>
        <end position="768"/>
    </location>
</feature>
<dbReference type="SUPFAM" id="SSF52096">
    <property type="entry name" value="ClpP/crotonase"/>
    <property type="match status" value="1"/>
</dbReference>
<keyword evidence="2" id="KW-0812">Transmembrane</keyword>
<protein>
    <recommendedName>
        <fullName evidence="4">Tail specific protease domain-containing protein</fullName>
    </recommendedName>
</protein>
<proteinExistence type="predicted"/>
<dbReference type="PANTHER" id="PTHR37049:SF4">
    <property type="entry name" value="RHODANESE DOMAIN-CONTAINING PROTEIN"/>
    <property type="match status" value="1"/>
</dbReference>
<evidence type="ECO:0000256" key="1">
    <source>
        <dbReference type="SAM" id="MobiDB-lite"/>
    </source>
</evidence>
<dbReference type="InterPro" id="IPR052766">
    <property type="entry name" value="S41A_metabolite_peptidase"/>
</dbReference>
<feature type="transmembrane region" description="Helical" evidence="2">
    <location>
        <begin position="21"/>
        <end position="45"/>
    </location>
</feature>
<dbReference type="AlphaFoldDB" id="A0A0F7SGT5"/>
<evidence type="ECO:0000256" key="2">
    <source>
        <dbReference type="SAM" id="Phobius"/>
    </source>
</evidence>
<dbReference type="EMBL" id="LN483326">
    <property type="protein sequence ID" value="CDZ98146.1"/>
    <property type="molecule type" value="Genomic_DNA"/>
</dbReference>
<dbReference type="PANTHER" id="PTHR37049">
    <property type="entry name" value="PEPTIDASE S41 FAMILY PROTEIN"/>
    <property type="match status" value="1"/>
</dbReference>
<organism evidence="3">
    <name type="scientific">Phaffia rhodozyma</name>
    <name type="common">Yeast</name>
    <name type="synonym">Xanthophyllomyces dendrorhous</name>
    <dbReference type="NCBI Taxonomy" id="264483"/>
    <lineage>
        <taxon>Eukaryota</taxon>
        <taxon>Fungi</taxon>
        <taxon>Dikarya</taxon>
        <taxon>Basidiomycota</taxon>
        <taxon>Agaricomycotina</taxon>
        <taxon>Tremellomycetes</taxon>
        <taxon>Cystofilobasidiales</taxon>
        <taxon>Mrakiaceae</taxon>
        <taxon>Phaffia</taxon>
    </lineage>
</organism>